<dbReference type="InterPro" id="IPR036179">
    <property type="entry name" value="Ig-like_dom_sf"/>
</dbReference>
<organism evidence="6 7">
    <name type="scientific">Taeniopygia guttata</name>
    <name type="common">Zebra finch</name>
    <name type="synonym">Poephila guttata</name>
    <dbReference type="NCBI Taxonomy" id="59729"/>
    <lineage>
        <taxon>Eukaryota</taxon>
        <taxon>Metazoa</taxon>
        <taxon>Chordata</taxon>
        <taxon>Craniata</taxon>
        <taxon>Vertebrata</taxon>
        <taxon>Euteleostomi</taxon>
        <taxon>Archelosauria</taxon>
        <taxon>Archosauria</taxon>
        <taxon>Dinosauria</taxon>
        <taxon>Saurischia</taxon>
        <taxon>Theropoda</taxon>
        <taxon>Coelurosauria</taxon>
        <taxon>Aves</taxon>
        <taxon>Neognathae</taxon>
        <taxon>Neoaves</taxon>
        <taxon>Telluraves</taxon>
        <taxon>Australaves</taxon>
        <taxon>Passeriformes</taxon>
        <taxon>Passeroidea</taxon>
        <taxon>Estrildidae</taxon>
        <taxon>Estrildinae</taxon>
        <taxon>Taeniopygia</taxon>
    </lineage>
</organism>
<dbReference type="SMART" id="SM00409">
    <property type="entry name" value="IG"/>
    <property type="match status" value="1"/>
</dbReference>
<keyword evidence="2" id="KW-0963">Cytoplasm</keyword>
<dbReference type="PANTHER" id="PTHR35971">
    <property type="entry name" value="SI:DKEY-31G6.6"/>
    <property type="match status" value="1"/>
</dbReference>
<dbReference type="Pfam" id="PF07679">
    <property type="entry name" value="I-set"/>
    <property type="match status" value="1"/>
</dbReference>
<evidence type="ECO:0000313" key="6">
    <source>
        <dbReference type="Ensembl" id="ENSTGUP00000024979.1"/>
    </source>
</evidence>
<proteinExistence type="predicted"/>
<dbReference type="Proteomes" id="UP000007754">
    <property type="component" value="Chromosome 2"/>
</dbReference>
<reference evidence="6" key="3">
    <citation type="submission" date="2025-09" db="UniProtKB">
        <authorList>
            <consortium name="Ensembl"/>
        </authorList>
    </citation>
    <scope>IDENTIFICATION</scope>
</reference>
<dbReference type="InterPro" id="IPR013098">
    <property type="entry name" value="Ig_I-set"/>
</dbReference>
<evidence type="ECO:0000256" key="4">
    <source>
        <dbReference type="ARBA" id="ARBA00023157"/>
    </source>
</evidence>
<dbReference type="InterPro" id="IPR013783">
    <property type="entry name" value="Ig-like_fold"/>
</dbReference>
<dbReference type="GeneTree" id="ENSGT00940000154756"/>
<dbReference type="InterPro" id="IPR052385">
    <property type="entry name" value="Obscurin/Obscurin-like_Reg"/>
</dbReference>
<evidence type="ECO:0000256" key="3">
    <source>
        <dbReference type="ARBA" id="ARBA00022553"/>
    </source>
</evidence>
<dbReference type="PROSITE" id="PS50835">
    <property type="entry name" value="IG_LIKE"/>
    <property type="match status" value="1"/>
</dbReference>
<dbReference type="Gene3D" id="2.60.40.10">
    <property type="entry name" value="Immunoglobulins"/>
    <property type="match status" value="1"/>
</dbReference>
<comment type="subcellular location">
    <subcellularLocation>
        <location evidence="1">Cytoplasm</location>
    </subcellularLocation>
</comment>
<sequence length="142" mass="16318">MILFQGWRAIWPSVLYPHLNNKTPLYFPRLPHPSLISSLHRRPLPGLPVLFKQWLKNEEVEEGRTAVLRCELTRPHARLEWRKGDVVLQPGDKYEIRQEGTRAELLIYEAGAQDAGEYTCDSGDQQTTASLQVKGRTRLGWG</sequence>
<evidence type="ECO:0000259" key="5">
    <source>
        <dbReference type="PROSITE" id="PS50835"/>
    </source>
</evidence>
<dbReference type="AlphaFoldDB" id="A0A674GQM7"/>
<dbReference type="Ensembl" id="ENSTGUT00000036554.1">
    <property type="protein sequence ID" value="ENSTGUP00000024979.1"/>
    <property type="gene ID" value="ENSTGUG00000027535.1"/>
</dbReference>
<feature type="domain" description="Ig-like" evidence="5">
    <location>
        <begin position="45"/>
        <end position="132"/>
    </location>
</feature>
<name>A0A674GQM7_TAEGU</name>
<dbReference type="PANTHER" id="PTHR35971:SF5">
    <property type="entry name" value="OBSCURIN LIKE CYTOSKELETAL ADAPTOR 1"/>
    <property type="match status" value="1"/>
</dbReference>
<evidence type="ECO:0000256" key="2">
    <source>
        <dbReference type="ARBA" id="ARBA00022490"/>
    </source>
</evidence>
<reference evidence="6 7" key="1">
    <citation type="journal article" date="2010" name="Nature">
        <title>The genome of a songbird.</title>
        <authorList>
            <person name="Warren W.C."/>
            <person name="Clayton D.F."/>
            <person name="Ellegren H."/>
            <person name="Arnold A.P."/>
            <person name="Hillier L.W."/>
            <person name="Kunstner A."/>
            <person name="Searle S."/>
            <person name="White S."/>
            <person name="Vilella A.J."/>
            <person name="Fairley S."/>
            <person name="Heger A."/>
            <person name="Kong L."/>
            <person name="Ponting C.P."/>
            <person name="Jarvis E.D."/>
            <person name="Mello C.V."/>
            <person name="Minx P."/>
            <person name="Lovell P."/>
            <person name="Velho T.A."/>
            <person name="Ferris M."/>
            <person name="Balakrishnan C.N."/>
            <person name="Sinha S."/>
            <person name="Blatti C."/>
            <person name="London S.E."/>
            <person name="Li Y."/>
            <person name="Lin Y.C."/>
            <person name="George J."/>
            <person name="Sweedler J."/>
            <person name="Southey B."/>
            <person name="Gunaratne P."/>
            <person name="Watson M."/>
            <person name="Nam K."/>
            <person name="Backstrom N."/>
            <person name="Smeds L."/>
            <person name="Nabholz B."/>
            <person name="Itoh Y."/>
            <person name="Whitney O."/>
            <person name="Pfenning A.R."/>
            <person name="Howard J."/>
            <person name="Volker M."/>
            <person name="Skinner B.M."/>
            <person name="Griffin D.K."/>
            <person name="Ye L."/>
            <person name="McLaren W.M."/>
            <person name="Flicek P."/>
            <person name="Quesada V."/>
            <person name="Velasco G."/>
            <person name="Lopez-Otin C."/>
            <person name="Puente X.S."/>
            <person name="Olender T."/>
            <person name="Lancet D."/>
            <person name="Smit A.F."/>
            <person name="Hubley R."/>
            <person name="Konkel M.K."/>
            <person name="Walker J.A."/>
            <person name="Batzer M.A."/>
            <person name="Gu W."/>
            <person name="Pollock D.D."/>
            <person name="Chen L."/>
            <person name="Cheng Z."/>
            <person name="Eichler E.E."/>
            <person name="Stapley J."/>
            <person name="Slate J."/>
            <person name="Ekblom R."/>
            <person name="Birkhead T."/>
            <person name="Burke T."/>
            <person name="Burt D."/>
            <person name="Scharff C."/>
            <person name="Adam I."/>
            <person name="Richard H."/>
            <person name="Sultan M."/>
            <person name="Soldatov A."/>
            <person name="Lehrach H."/>
            <person name="Edwards S.V."/>
            <person name="Yang S.P."/>
            <person name="Li X."/>
            <person name="Graves T."/>
            <person name="Fulton L."/>
            <person name="Nelson J."/>
            <person name="Chinwalla A."/>
            <person name="Hou S."/>
            <person name="Mardis E.R."/>
            <person name="Wilson R.K."/>
        </authorList>
    </citation>
    <scope>NUCLEOTIDE SEQUENCE [LARGE SCALE GENOMIC DNA]</scope>
</reference>
<dbReference type="GO" id="GO:0005737">
    <property type="term" value="C:cytoplasm"/>
    <property type="evidence" value="ECO:0007669"/>
    <property type="project" value="UniProtKB-SubCell"/>
</dbReference>
<reference evidence="6" key="2">
    <citation type="submission" date="2025-08" db="UniProtKB">
        <authorList>
            <consortium name="Ensembl"/>
        </authorList>
    </citation>
    <scope>IDENTIFICATION</scope>
</reference>
<dbReference type="InterPro" id="IPR003598">
    <property type="entry name" value="Ig_sub2"/>
</dbReference>
<dbReference type="SMART" id="SM00408">
    <property type="entry name" value="IGc2"/>
    <property type="match status" value="1"/>
</dbReference>
<keyword evidence="3" id="KW-0597">Phosphoprotein</keyword>
<keyword evidence="7" id="KW-1185">Reference proteome</keyword>
<evidence type="ECO:0000313" key="7">
    <source>
        <dbReference type="Proteomes" id="UP000007754"/>
    </source>
</evidence>
<dbReference type="InterPro" id="IPR007110">
    <property type="entry name" value="Ig-like_dom"/>
</dbReference>
<keyword evidence="4" id="KW-1015">Disulfide bond</keyword>
<dbReference type="InParanoid" id="A0A674GQM7"/>
<accession>A0A674GQM7</accession>
<protein>
    <recommendedName>
        <fullName evidence="5">Ig-like domain-containing protein</fullName>
    </recommendedName>
</protein>
<dbReference type="FunFam" id="2.60.40.10:FF:000228">
    <property type="entry name" value="obscurin isoform X4"/>
    <property type="match status" value="1"/>
</dbReference>
<evidence type="ECO:0000256" key="1">
    <source>
        <dbReference type="ARBA" id="ARBA00004496"/>
    </source>
</evidence>
<dbReference type="InterPro" id="IPR003599">
    <property type="entry name" value="Ig_sub"/>
</dbReference>
<dbReference type="SUPFAM" id="SSF48726">
    <property type="entry name" value="Immunoglobulin"/>
    <property type="match status" value="1"/>
</dbReference>
<dbReference type="OMA" id="PHARLEW"/>